<sequence length="277" mass="31529">METSILSDIESLPPLPRVIAQLQELCSRSDASLKEVVKVIEQDPFLVANIIKSANSPLYGHTKQIKTLSFAVSLFGINSIKGIAIASAVKSSFVPNLSPYGLDTHHFYHTAEARSAFLYQWLCNDKRLEILIPCALLMHIGSVVIADYLIKNHKDKEFYKKISKTDFKQNQAIEKEMLGVDCFIVCGELLKQWNFEDKMIEIISAINDKDVPKDLEAFVYPLRVVNALITPYYFFTQEQIDEVSKIIVEKNLDLEAFKNVLEQSKEQLEQQKPNTNE</sequence>
<keyword evidence="3" id="KW-1185">Reference proteome</keyword>
<comment type="caution">
    <text evidence="2">The sequence shown here is derived from an EMBL/GenBank/DDBJ whole genome shotgun (WGS) entry which is preliminary data.</text>
</comment>
<accession>A0A2W6MW87</accession>
<dbReference type="Pfam" id="PF08668">
    <property type="entry name" value="HDOD"/>
    <property type="match status" value="1"/>
</dbReference>
<dbReference type="SUPFAM" id="SSF109604">
    <property type="entry name" value="HD-domain/PDEase-like"/>
    <property type="match status" value="1"/>
</dbReference>
<dbReference type="RefSeq" id="WP_111229084.1">
    <property type="nucleotide sequence ID" value="NZ_NBIU01000003.1"/>
</dbReference>
<dbReference type="PANTHER" id="PTHR33525:SF4">
    <property type="entry name" value="CYCLIC DI-GMP PHOSPHODIESTERASE CDGJ"/>
    <property type="match status" value="1"/>
</dbReference>
<dbReference type="InterPro" id="IPR013976">
    <property type="entry name" value="HDOD"/>
</dbReference>
<dbReference type="AlphaFoldDB" id="A0A2W6MW87"/>
<dbReference type="OrthoDB" id="9803649at2"/>
<feature type="domain" description="HDOD" evidence="1">
    <location>
        <begin position="12"/>
        <end position="209"/>
    </location>
</feature>
<protein>
    <recommendedName>
        <fullName evidence="1">HDOD domain-containing protein</fullName>
    </recommendedName>
</protein>
<evidence type="ECO:0000313" key="3">
    <source>
        <dbReference type="Proteomes" id="UP000249746"/>
    </source>
</evidence>
<organism evidence="2 3">
    <name type="scientific">Helicobacter valdiviensis</name>
    <dbReference type="NCBI Taxonomy" id="1458358"/>
    <lineage>
        <taxon>Bacteria</taxon>
        <taxon>Pseudomonadati</taxon>
        <taxon>Campylobacterota</taxon>
        <taxon>Epsilonproteobacteria</taxon>
        <taxon>Campylobacterales</taxon>
        <taxon>Helicobacteraceae</taxon>
        <taxon>Helicobacter</taxon>
    </lineage>
</organism>
<evidence type="ECO:0000313" key="2">
    <source>
        <dbReference type="EMBL" id="PZT48774.1"/>
    </source>
</evidence>
<dbReference type="PANTHER" id="PTHR33525">
    <property type="match status" value="1"/>
</dbReference>
<dbReference type="EMBL" id="NBIU01000003">
    <property type="protein sequence ID" value="PZT48774.1"/>
    <property type="molecule type" value="Genomic_DNA"/>
</dbReference>
<dbReference type="Gene3D" id="1.10.3210.10">
    <property type="entry name" value="Hypothetical protein af1432"/>
    <property type="match status" value="1"/>
</dbReference>
<name>A0A2W6MW87_9HELI</name>
<dbReference type="InterPro" id="IPR052340">
    <property type="entry name" value="RNase_Y/CdgJ"/>
</dbReference>
<reference evidence="2 3" key="1">
    <citation type="submission" date="2017-03" db="EMBL/GenBank/DDBJ databases">
        <title>Genomic and clinical evidence uncovers the enterohepatic species Helicobacter valdiviensis as a potential human intestinal pathogen.</title>
        <authorList>
            <person name="Fresia P."/>
            <person name="Jara R."/>
            <person name="Sierra R."/>
            <person name="Ferres I."/>
            <person name="Greif G."/>
            <person name="Iraola G."/>
            <person name="Collado L."/>
        </authorList>
    </citation>
    <scope>NUCLEOTIDE SEQUENCE [LARGE SCALE GENOMIC DNA]</scope>
    <source>
        <strain evidence="2 3">WBE14</strain>
    </source>
</reference>
<gene>
    <name evidence="2" type="ORF">B6S12_01600</name>
</gene>
<evidence type="ECO:0000259" key="1">
    <source>
        <dbReference type="PROSITE" id="PS51833"/>
    </source>
</evidence>
<dbReference type="Proteomes" id="UP000249746">
    <property type="component" value="Unassembled WGS sequence"/>
</dbReference>
<proteinExistence type="predicted"/>
<dbReference type="PROSITE" id="PS51833">
    <property type="entry name" value="HDOD"/>
    <property type="match status" value="1"/>
</dbReference>